<dbReference type="SUPFAM" id="SSF81321">
    <property type="entry name" value="Family A G protein-coupled receptor-like"/>
    <property type="match status" value="1"/>
</dbReference>
<evidence type="ECO:0000256" key="1">
    <source>
        <dbReference type="SAM" id="Phobius"/>
    </source>
</evidence>
<feature type="transmembrane region" description="Helical" evidence="1">
    <location>
        <begin position="20"/>
        <end position="42"/>
    </location>
</feature>
<protein>
    <recommendedName>
        <fullName evidence="4">G-protein coupled receptors family 1 profile domain-containing protein</fullName>
    </recommendedName>
</protein>
<feature type="transmembrane region" description="Helical" evidence="1">
    <location>
        <begin position="95"/>
        <end position="116"/>
    </location>
</feature>
<keyword evidence="1" id="KW-1133">Transmembrane helix</keyword>
<dbReference type="Proteomes" id="UP000594262">
    <property type="component" value="Unplaced"/>
</dbReference>
<feature type="transmembrane region" description="Helical" evidence="1">
    <location>
        <begin position="54"/>
        <end position="75"/>
    </location>
</feature>
<evidence type="ECO:0000313" key="3">
    <source>
        <dbReference type="Proteomes" id="UP000594262"/>
    </source>
</evidence>
<organism evidence="2 3">
    <name type="scientific">Clytia hemisphaerica</name>
    <dbReference type="NCBI Taxonomy" id="252671"/>
    <lineage>
        <taxon>Eukaryota</taxon>
        <taxon>Metazoa</taxon>
        <taxon>Cnidaria</taxon>
        <taxon>Hydrozoa</taxon>
        <taxon>Hydroidolina</taxon>
        <taxon>Leptothecata</taxon>
        <taxon>Obeliida</taxon>
        <taxon>Clytiidae</taxon>
        <taxon>Clytia</taxon>
    </lineage>
</organism>
<dbReference type="Gene3D" id="1.20.1070.10">
    <property type="entry name" value="Rhodopsin 7-helix transmembrane proteins"/>
    <property type="match status" value="1"/>
</dbReference>
<proteinExistence type="predicted"/>
<dbReference type="AlphaFoldDB" id="A0A7M5X755"/>
<accession>A0A7M5X755</accession>
<dbReference type="EnsemblMetazoa" id="CLYHEMT018303.1">
    <property type="protein sequence ID" value="CLYHEMP018303.1"/>
    <property type="gene ID" value="CLYHEMG018303"/>
</dbReference>
<keyword evidence="1" id="KW-0812">Transmembrane</keyword>
<keyword evidence="1" id="KW-0472">Membrane</keyword>
<name>A0A7M5X755_9CNID</name>
<sequence length="245" mass="27667">MITLSMSYFISGSVNSLQVFIPVIKHVAYSAFTWSNIALLSLAIDRGVAIRFPFAYAGLTRFVHFGLIGIGPVYFLYDVIRVHLTVEVAANQKVVAIGLLCLMLIMLSINIIVYLITLKQKAKIRSQNRPAQMQDNESEIGVKKSDLSTFYACFGCTLTFIVLWFPTVVTLFLTEDPEHPFNYISYIFGNINPISDAIFIVRFNKTLRTQTLFLLRKFFKRGGNVDDVTYTNSSNLQSRQTTSSN</sequence>
<evidence type="ECO:0000313" key="2">
    <source>
        <dbReference type="EnsemblMetazoa" id="CLYHEMP018303.1"/>
    </source>
</evidence>
<feature type="transmembrane region" description="Helical" evidence="1">
    <location>
        <begin position="150"/>
        <end position="171"/>
    </location>
</feature>
<keyword evidence="3" id="KW-1185">Reference proteome</keyword>
<reference evidence="2" key="1">
    <citation type="submission" date="2021-01" db="UniProtKB">
        <authorList>
            <consortium name="EnsemblMetazoa"/>
        </authorList>
    </citation>
    <scope>IDENTIFICATION</scope>
</reference>
<feature type="transmembrane region" description="Helical" evidence="1">
    <location>
        <begin position="183"/>
        <end position="203"/>
    </location>
</feature>
<evidence type="ECO:0008006" key="4">
    <source>
        <dbReference type="Google" id="ProtNLM"/>
    </source>
</evidence>